<evidence type="ECO:0000256" key="1">
    <source>
        <dbReference type="ARBA" id="ARBA00008270"/>
    </source>
</evidence>
<dbReference type="GO" id="GO:0016853">
    <property type="term" value="F:isomerase activity"/>
    <property type="evidence" value="ECO:0007669"/>
    <property type="project" value="UniProtKB-KW"/>
</dbReference>
<dbReference type="Pfam" id="PF02567">
    <property type="entry name" value="PhzC-PhzF"/>
    <property type="match status" value="1"/>
</dbReference>
<keyword evidence="4" id="KW-1185">Reference proteome</keyword>
<dbReference type="Proteomes" id="UP001327560">
    <property type="component" value="Chromosome 2"/>
</dbReference>
<organism evidence="3 4">
    <name type="scientific">Canna indica</name>
    <name type="common">Indian-shot</name>
    <dbReference type="NCBI Taxonomy" id="4628"/>
    <lineage>
        <taxon>Eukaryota</taxon>
        <taxon>Viridiplantae</taxon>
        <taxon>Streptophyta</taxon>
        <taxon>Embryophyta</taxon>
        <taxon>Tracheophyta</taxon>
        <taxon>Spermatophyta</taxon>
        <taxon>Magnoliopsida</taxon>
        <taxon>Liliopsida</taxon>
        <taxon>Zingiberales</taxon>
        <taxon>Cannaceae</taxon>
        <taxon>Canna</taxon>
    </lineage>
</organism>
<proteinExistence type="inferred from homology"/>
<dbReference type="InterPro" id="IPR003719">
    <property type="entry name" value="Phenazine_PhzF-like"/>
</dbReference>
<gene>
    <name evidence="3" type="ORF">Cni_G04687</name>
</gene>
<evidence type="ECO:0000313" key="3">
    <source>
        <dbReference type="EMBL" id="WOK95980.1"/>
    </source>
</evidence>
<evidence type="ECO:0000256" key="2">
    <source>
        <dbReference type="ARBA" id="ARBA00023235"/>
    </source>
</evidence>
<dbReference type="SUPFAM" id="SSF54506">
    <property type="entry name" value="Diaminopimelate epimerase-like"/>
    <property type="match status" value="1"/>
</dbReference>
<reference evidence="3 4" key="1">
    <citation type="submission" date="2023-10" db="EMBL/GenBank/DDBJ databases">
        <title>Chromosome-scale genome assembly provides insights into flower coloration mechanisms of Canna indica.</title>
        <authorList>
            <person name="Li C."/>
        </authorList>
    </citation>
    <scope>NUCLEOTIDE SEQUENCE [LARGE SCALE GENOMIC DNA]</scope>
    <source>
        <tissue evidence="3">Flower</tissue>
    </source>
</reference>
<evidence type="ECO:0008006" key="5">
    <source>
        <dbReference type="Google" id="ProtNLM"/>
    </source>
</evidence>
<dbReference type="Gene3D" id="3.10.310.10">
    <property type="entry name" value="Diaminopimelate Epimerase, Chain A, domain 1"/>
    <property type="match status" value="1"/>
</dbReference>
<keyword evidence="2" id="KW-0413">Isomerase</keyword>
<evidence type="ECO:0000313" key="4">
    <source>
        <dbReference type="Proteomes" id="UP001327560"/>
    </source>
</evidence>
<dbReference type="AlphaFoldDB" id="A0AAQ3Q473"/>
<accession>A0AAQ3Q473</accession>
<dbReference type="PANTHER" id="PTHR13774">
    <property type="entry name" value="PHENAZINE BIOSYNTHESIS PROTEIN"/>
    <property type="match status" value="1"/>
</dbReference>
<sequence>MATSRTVKYAVIDAFASSPFTGNPAAVCLLESPEIKTASDQWMQYVAREFNISETAFLSRANSGADSGSAGLGDGDSNAKFCLRWFTPVAEVTSSPFFFLTPFCNC</sequence>
<dbReference type="EMBL" id="CP136891">
    <property type="protein sequence ID" value="WOK95980.1"/>
    <property type="molecule type" value="Genomic_DNA"/>
</dbReference>
<comment type="similarity">
    <text evidence="1">Belongs to the PhzF family.</text>
</comment>
<dbReference type="GO" id="GO:0005737">
    <property type="term" value="C:cytoplasm"/>
    <property type="evidence" value="ECO:0007669"/>
    <property type="project" value="TreeGrafter"/>
</dbReference>
<name>A0AAQ3Q473_9LILI</name>
<protein>
    <recommendedName>
        <fullName evidence="5">Phenazine biosynthesis PhzC/PhzF protein</fullName>
    </recommendedName>
</protein>
<dbReference type="PANTHER" id="PTHR13774:SF17">
    <property type="entry name" value="PHENAZINE BIOSYNTHESIS-LIKE DOMAIN-CONTAINING PROTEIN"/>
    <property type="match status" value="1"/>
</dbReference>